<evidence type="ECO:0000256" key="1">
    <source>
        <dbReference type="SAM" id="MobiDB-lite"/>
    </source>
</evidence>
<evidence type="ECO:0000313" key="2">
    <source>
        <dbReference type="EMBL" id="KZR98356.1"/>
    </source>
</evidence>
<dbReference type="EMBL" id="LRGB01017386">
    <property type="protein sequence ID" value="KZR98356.1"/>
    <property type="molecule type" value="Genomic_DNA"/>
</dbReference>
<sequence length="260" mass="27995">SNCLAVTTEADHKSFESWEIPPQPLARLTSTFFFSITADSSSCSDLAVLEQTVASTRNSTIQPFPSQDATPKKKLPPFQRQKPVSHSDGKFGSSSHSSLTAVDGEFSGCLNGAADISNRADESRHGDTGSIVGDNGSTIRVTGSAKRGARASNRGSVTQNHRAGSLYGVVPQNDSGFLNDDDDWKKKMLESMTITNSILRVLVPSSVYVGNNLAKNIGYFRKTVEKNVDLPLKLVENVSALDNALIDINFSVSLVSQHLF</sequence>
<feature type="region of interest" description="Disordered" evidence="1">
    <location>
        <begin position="58"/>
        <end position="96"/>
    </location>
</feature>
<protein>
    <submittedName>
        <fullName evidence="2">Uncharacterized protein</fullName>
    </submittedName>
</protein>
<keyword evidence="3" id="KW-1185">Reference proteome</keyword>
<accession>A0A164G034</accession>
<evidence type="ECO:0000313" key="3">
    <source>
        <dbReference type="Proteomes" id="UP000076858"/>
    </source>
</evidence>
<feature type="compositionally biased region" description="Polar residues" evidence="1">
    <location>
        <begin position="58"/>
        <end position="69"/>
    </location>
</feature>
<dbReference type="AlphaFoldDB" id="A0A164G034"/>
<reference evidence="2 3" key="1">
    <citation type="submission" date="2016-03" db="EMBL/GenBank/DDBJ databases">
        <title>EvidentialGene: Evidence-directed Construction of Genes on Genomes.</title>
        <authorList>
            <person name="Gilbert D.G."/>
            <person name="Choi J.-H."/>
            <person name="Mockaitis K."/>
            <person name="Colbourne J."/>
            <person name="Pfrender M."/>
        </authorList>
    </citation>
    <scope>NUCLEOTIDE SEQUENCE [LARGE SCALE GENOMIC DNA]</scope>
    <source>
        <strain evidence="2 3">Xinb3</strain>
        <tissue evidence="2">Complete organism</tissue>
    </source>
</reference>
<name>A0A164G034_9CRUS</name>
<proteinExistence type="predicted"/>
<gene>
    <name evidence="2" type="ORF">APZ42_006267</name>
</gene>
<comment type="caution">
    <text evidence="2">The sequence shown here is derived from an EMBL/GenBank/DDBJ whole genome shotgun (WGS) entry which is preliminary data.</text>
</comment>
<dbReference type="Proteomes" id="UP000076858">
    <property type="component" value="Unassembled WGS sequence"/>
</dbReference>
<feature type="region of interest" description="Disordered" evidence="1">
    <location>
        <begin position="120"/>
        <end position="158"/>
    </location>
</feature>
<organism evidence="2 3">
    <name type="scientific">Daphnia magna</name>
    <dbReference type="NCBI Taxonomy" id="35525"/>
    <lineage>
        <taxon>Eukaryota</taxon>
        <taxon>Metazoa</taxon>
        <taxon>Ecdysozoa</taxon>
        <taxon>Arthropoda</taxon>
        <taxon>Crustacea</taxon>
        <taxon>Branchiopoda</taxon>
        <taxon>Diplostraca</taxon>
        <taxon>Cladocera</taxon>
        <taxon>Anomopoda</taxon>
        <taxon>Daphniidae</taxon>
        <taxon>Daphnia</taxon>
    </lineage>
</organism>
<feature type="non-terminal residue" evidence="2">
    <location>
        <position position="1"/>
    </location>
</feature>